<accession>A0A9E2KD60</accession>
<evidence type="ECO:0000256" key="1">
    <source>
        <dbReference type="SAM" id="Phobius"/>
    </source>
</evidence>
<dbReference type="InterPro" id="IPR010897">
    <property type="entry name" value="Spore_II_P"/>
</dbReference>
<comment type="caution">
    <text evidence="2">The sequence shown here is derived from an EMBL/GenBank/DDBJ whole genome shotgun (WGS) entry which is preliminary data.</text>
</comment>
<evidence type="ECO:0000313" key="2">
    <source>
        <dbReference type="EMBL" id="MBU3804985.1"/>
    </source>
</evidence>
<dbReference type="AlphaFoldDB" id="A0A9E2KD60"/>
<reference evidence="2" key="2">
    <citation type="submission" date="2021-04" db="EMBL/GenBank/DDBJ databases">
        <authorList>
            <person name="Gilroy R."/>
        </authorList>
    </citation>
    <scope>NUCLEOTIDE SEQUENCE</scope>
    <source>
        <strain evidence="2">B5-657</strain>
    </source>
</reference>
<name>A0A9E2KD60_9FIRM</name>
<dbReference type="Pfam" id="PF07454">
    <property type="entry name" value="SpoIIP"/>
    <property type="match status" value="1"/>
</dbReference>
<keyword evidence="1" id="KW-1133">Transmembrane helix</keyword>
<evidence type="ECO:0000313" key="3">
    <source>
        <dbReference type="Proteomes" id="UP000824229"/>
    </source>
</evidence>
<reference evidence="2" key="1">
    <citation type="journal article" date="2021" name="PeerJ">
        <title>Extensive microbial diversity within the chicken gut microbiome revealed by metagenomics and culture.</title>
        <authorList>
            <person name="Gilroy R."/>
            <person name="Ravi A."/>
            <person name="Getino M."/>
            <person name="Pursley I."/>
            <person name="Horton D.L."/>
            <person name="Alikhan N.F."/>
            <person name="Baker D."/>
            <person name="Gharbi K."/>
            <person name="Hall N."/>
            <person name="Watson M."/>
            <person name="Adriaenssens E.M."/>
            <person name="Foster-Nyarko E."/>
            <person name="Jarju S."/>
            <person name="Secka A."/>
            <person name="Antonio M."/>
            <person name="Oren A."/>
            <person name="Chaudhuri R.R."/>
            <person name="La Ragione R."/>
            <person name="Hildebrand F."/>
            <person name="Pallen M.J."/>
        </authorList>
    </citation>
    <scope>NUCLEOTIDE SEQUENCE</scope>
    <source>
        <strain evidence="2">B5-657</strain>
    </source>
</reference>
<feature type="transmembrane region" description="Helical" evidence="1">
    <location>
        <begin position="21"/>
        <end position="39"/>
    </location>
</feature>
<gene>
    <name evidence="2" type="ORF">H9872_09560</name>
</gene>
<dbReference type="Proteomes" id="UP000824229">
    <property type="component" value="Unassembled WGS sequence"/>
</dbReference>
<proteinExistence type="predicted"/>
<dbReference type="EMBL" id="JAHLFQ010000222">
    <property type="protein sequence ID" value="MBU3804985.1"/>
    <property type="molecule type" value="Genomic_DNA"/>
</dbReference>
<organism evidence="2 3">
    <name type="scientific">Candidatus Cellulosilyticum pullistercoris</name>
    <dbReference type="NCBI Taxonomy" id="2838521"/>
    <lineage>
        <taxon>Bacteria</taxon>
        <taxon>Bacillati</taxon>
        <taxon>Bacillota</taxon>
        <taxon>Clostridia</taxon>
        <taxon>Lachnospirales</taxon>
        <taxon>Cellulosilyticaceae</taxon>
        <taxon>Cellulosilyticum</taxon>
    </lineage>
</organism>
<sequence>MHFIKRIYSREYQPINKATVRLLYSLLGVIILGNLYQMHHLGYSPNKLFLEISHPYHEESDLTGKLLESWVFLLTDLKWKDPYSFFTSITPYRHGIYSEQVARGEIKGYFEQDENSYLVADDSIYEPIGPQKDKEDLTQFKDPSYVYRHYLMAPSKMEFDLDMLEKWDLYELVTQSISVTPSMDEPKVLIFHTHVREDFVGGATVADVGDALAETLEKKYGLKTIHITESFYEASNKTKFVSNGEYERMEPVIQKVLDENPSISLVIDLHRDGVDENVHLTTDINGKPTAKIMLVNGLCLNRNLAGEVEEKVDLPNPYLSDNLALSLQTMVTMNELYPGLARKIYLNEWRYSTHMRPYSLLMEWGAQTNTSEEALNAVEPVAEILAKVLQKD</sequence>
<keyword evidence="1" id="KW-0472">Membrane</keyword>
<protein>
    <submittedName>
        <fullName evidence="2">Stage II sporulation protein P</fullName>
    </submittedName>
</protein>
<keyword evidence="1" id="KW-0812">Transmembrane</keyword>